<evidence type="ECO:0000256" key="4">
    <source>
        <dbReference type="ARBA" id="ARBA00022723"/>
    </source>
</evidence>
<dbReference type="SUPFAM" id="SSF53474">
    <property type="entry name" value="alpha/beta-Hydrolases"/>
    <property type="match status" value="1"/>
</dbReference>
<keyword evidence="7" id="KW-0106">Calcium</keyword>
<dbReference type="InterPro" id="IPR011118">
    <property type="entry name" value="Tannase/feruloyl_esterase"/>
</dbReference>
<dbReference type="InterPro" id="IPR029058">
    <property type="entry name" value="AB_hydrolase_fold"/>
</dbReference>
<keyword evidence="5 10" id="KW-0732">Signal</keyword>
<evidence type="ECO:0000256" key="3">
    <source>
        <dbReference type="ARBA" id="ARBA00022651"/>
    </source>
</evidence>
<evidence type="ECO:0000256" key="2">
    <source>
        <dbReference type="ARBA" id="ARBA00022487"/>
    </source>
</evidence>
<dbReference type="EMBL" id="MU004495">
    <property type="protein sequence ID" value="KAF2649376.1"/>
    <property type="molecule type" value="Genomic_DNA"/>
</dbReference>
<dbReference type="AlphaFoldDB" id="A0A6A6SNE6"/>
<keyword evidence="3" id="KW-0119">Carbohydrate metabolism</keyword>
<evidence type="ECO:0000256" key="5">
    <source>
        <dbReference type="ARBA" id="ARBA00022729"/>
    </source>
</evidence>
<keyword evidence="6 10" id="KW-0378">Hydrolase</keyword>
<dbReference type="GO" id="GO:0030600">
    <property type="term" value="F:feruloyl esterase activity"/>
    <property type="evidence" value="ECO:0007669"/>
    <property type="project" value="UniProtKB-EC"/>
</dbReference>
<evidence type="ECO:0000313" key="11">
    <source>
        <dbReference type="EMBL" id="KAF2649376.1"/>
    </source>
</evidence>
<sequence>MHSIFLKFLALCGLFSSKGHGLAVTHQFLDFQSHCNSLSNLTAVGDYEVTVLRSEYVAAGSTLNLTAEGRNVTCATWDAPAYSASACRLVLQVPTSNASSIKMEVWLPEEWSGRFLSTGNGGFAGCIQYTDIAYATSYSFATVGTDNGHSGQSIGAAYHQPEIMEDFVGRALYTGVVIGKDVTKQFYGPDQSHDMKSYYLGCSTGGRQGWKAVQTYPELFDGVSVGAPAIDFVGQLQWLGYVLQTLGTNTSETWLTDNDWKEVHEEVLDRCDKLDGAADGIVEEIRRCHPDPSDWLCDNTTDSAWCLAPAQVEAVRKIFTPFVINGTVFHAGAAHGNEARLMQAILYGGLAIPWITEWMRYIVKEDLSWNWPQWNEADALESLRQNPFNVQTYDGDISAFRNRGGKVLHWHGEADEYISVTNSDRYYDIVAGTLNASTTELDEFYRYFRVSGLGHCSGGPGSNMLGQTLAHAAGDDAENNILTRIVEWVELGKAPETIRATKFVDDDITKETLYARKHCRYPKTNLYSGVGNGTNEDGWNCVDYKA</sequence>
<name>A0A6A6SNE6_9PLEO</name>
<dbReference type="PANTHER" id="PTHR33938">
    <property type="entry name" value="FERULOYL ESTERASE B-RELATED"/>
    <property type="match status" value="1"/>
</dbReference>
<dbReference type="Proteomes" id="UP000799324">
    <property type="component" value="Unassembled WGS sequence"/>
</dbReference>
<dbReference type="EC" id="3.1.1.-" evidence="10"/>
<gene>
    <name evidence="11" type="ORF">K491DRAFT_698164</name>
</gene>
<accession>A0A6A6SNE6</accession>
<evidence type="ECO:0000256" key="8">
    <source>
        <dbReference type="ARBA" id="ARBA00023157"/>
    </source>
</evidence>
<dbReference type="Pfam" id="PF07519">
    <property type="entry name" value="Tannase"/>
    <property type="match status" value="1"/>
</dbReference>
<dbReference type="PANTHER" id="PTHR33938:SF15">
    <property type="entry name" value="FERULOYL ESTERASE B-RELATED"/>
    <property type="match status" value="1"/>
</dbReference>
<evidence type="ECO:0000256" key="1">
    <source>
        <dbReference type="ARBA" id="ARBA00006249"/>
    </source>
</evidence>
<keyword evidence="2" id="KW-0719">Serine esterase</keyword>
<comment type="similarity">
    <text evidence="1 10">Belongs to the tannase family.</text>
</comment>
<dbReference type="GO" id="GO:0045493">
    <property type="term" value="P:xylan catabolic process"/>
    <property type="evidence" value="ECO:0007669"/>
    <property type="project" value="UniProtKB-KW"/>
</dbReference>
<feature type="signal peptide" evidence="10">
    <location>
        <begin position="1"/>
        <end position="21"/>
    </location>
</feature>
<comment type="catalytic activity">
    <reaction evidence="9">
        <text>feruloyl-polysaccharide + H2O = ferulate + polysaccharide.</text>
        <dbReference type="EC" id="3.1.1.73"/>
    </reaction>
</comment>
<keyword evidence="8" id="KW-1015">Disulfide bond</keyword>
<keyword evidence="12" id="KW-1185">Reference proteome</keyword>
<feature type="chain" id="PRO_5025719486" description="Carboxylic ester hydrolase" evidence="10">
    <location>
        <begin position="22"/>
        <end position="546"/>
    </location>
</feature>
<keyword evidence="3" id="KW-0858">Xylan degradation</keyword>
<dbReference type="GO" id="GO:0046872">
    <property type="term" value="F:metal ion binding"/>
    <property type="evidence" value="ECO:0007669"/>
    <property type="project" value="UniProtKB-KW"/>
</dbReference>
<organism evidence="11 12">
    <name type="scientific">Lophiostoma macrostomum CBS 122681</name>
    <dbReference type="NCBI Taxonomy" id="1314788"/>
    <lineage>
        <taxon>Eukaryota</taxon>
        <taxon>Fungi</taxon>
        <taxon>Dikarya</taxon>
        <taxon>Ascomycota</taxon>
        <taxon>Pezizomycotina</taxon>
        <taxon>Dothideomycetes</taxon>
        <taxon>Pleosporomycetidae</taxon>
        <taxon>Pleosporales</taxon>
        <taxon>Lophiostomataceae</taxon>
        <taxon>Lophiostoma</taxon>
    </lineage>
</organism>
<proteinExistence type="inferred from homology"/>
<dbReference type="OrthoDB" id="3039123at2759"/>
<keyword evidence="4" id="KW-0479">Metal-binding</keyword>
<evidence type="ECO:0000256" key="9">
    <source>
        <dbReference type="ARBA" id="ARBA00034075"/>
    </source>
</evidence>
<keyword evidence="3" id="KW-0624">Polysaccharide degradation</keyword>
<evidence type="ECO:0000313" key="12">
    <source>
        <dbReference type="Proteomes" id="UP000799324"/>
    </source>
</evidence>
<reference evidence="11" key="1">
    <citation type="journal article" date="2020" name="Stud. Mycol.">
        <title>101 Dothideomycetes genomes: a test case for predicting lifestyles and emergence of pathogens.</title>
        <authorList>
            <person name="Haridas S."/>
            <person name="Albert R."/>
            <person name="Binder M."/>
            <person name="Bloem J."/>
            <person name="Labutti K."/>
            <person name="Salamov A."/>
            <person name="Andreopoulos B."/>
            <person name="Baker S."/>
            <person name="Barry K."/>
            <person name="Bills G."/>
            <person name="Bluhm B."/>
            <person name="Cannon C."/>
            <person name="Castanera R."/>
            <person name="Culley D."/>
            <person name="Daum C."/>
            <person name="Ezra D."/>
            <person name="Gonzalez J."/>
            <person name="Henrissat B."/>
            <person name="Kuo A."/>
            <person name="Liang C."/>
            <person name="Lipzen A."/>
            <person name="Lutzoni F."/>
            <person name="Magnuson J."/>
            <person name="Mondo S."/>
            <person name="Nolan M."/>
            <person name="Ohm R."/>
            <person name="Pangilinan J."/>
            <person name="Park H.-J."/>
            <person name="Ramirez L."/>
            <person name="Alfaro M."/>
            <person name="Sun H."/>
            <person name="Tritt A."/>
            <person name="Yoshinaga Y."/>
            <person name="Zwiers L.-H."/>
            <person name="Turgeon B."/>
            <person name="Goodwin S."/>
            <person name="Spatafora J."/>
            <person name="Crous P."/>
            <person name="Grigoriev I."/>
        </authorList>
    </citation>
    <scope>NUCLEOTIDE SEQUENCE</scope>
    <source>
        <strain evidence="11">CBS 122681</strain>
    </source>
</reference>
<evidence type="ECO:0000256" key="6">
    <source>
        <dbReference type="ARBA" id="ARBA00022801"/>
    </source>
</evidence>
<protein>
    <recommendedName>
        <fullName evidence="10">Carboxylic ester hydrolase</fullName>
        <ecNumber evidence="10">3.1.1.-</ecNumber>
    </recommendedName>
</protein>
<evidence type="ECO:0000256" key="10">
    <source>
        <dbReference type="RuleBase" id="RU361238"/>
    </source>
</evidence>
<dbReference type="Gene3D" id="3.40.50.1820">
    <property type="entry name" value="alpha/beta hydrolase"/>
    <property type="match status" value="1"/>
</dbReference>
<evidence type="ECO:0000256" key="7">
    <source>
        <dbReference type="ARBA" id="ARBA00022837"/>
    </source>
</evidence>